<sequence>MSITFILAAVGFTITFALLFYFTAKYRESAADEGVFITEPPAAQTENDVKTPSSIAATIKRASMGGPYGELSLEIDDLKEKIRDIHYHNEELRLLSENRTTELLKAISKLETRLNAFEEEYVNKLQPTLMSLIEDLEKMKPSEE</sequence>
<dbReference type="AlphaFoldDB" id="B2KD49"/>
<name>B2KD49_ELUMP</name>
<evidence type="ECO:0000256" key="1">
    <source>
        <dbReference type="SAM" id="Phobius"/>
    </source>
</evidence>
<accession>B2KD49</accession>
<proteinExistence type="predicted"/>
<dbReference type="RefSeq" id="WP_012415060.1">
    <property type="nucleotide sequence ID" value="NC_010644.1"/>
</dbReference>
<evidence type="ECO:0000313" key="3">
    <source>
        <dbReference type="Proteomes" id="UP000001029"/>
    </source>
</evidence>
<protein>
    <submittedName>
        <fullName evidence="2">Uncharacterized protein</fullName>
    </submittedName>
</protein>
<gene>
    <name evidence="2" type="ordered locus">Emin_0890</name>
</gene>
<keyword evidence="3" id="KW-1185">Reference proteome</keyword>
<dbReference type="Proteomes" id="UP000001029">
    <property type="component" value="Chromosome"/>
</dbReference>
<organism evidence="2 3">
    <name type="scientific">Elusimicrobium minutum (strain Pei191)</name>
    <dbReference type="NCBI Taxonomy" id="445932"/>
    <lineage>
        <taxon>Bacteria</taxon>
        <taxon>Pseudomonadati</taxon>
        <taxon>Elusimicrobiota</taxon>
        <taxon>Elusimicrobia</taxon>
        <taxon>Elusimicrobiales</taxon>
        <taxon>Elusimicrobiaceae</taxon>
        <taxon>Elusimicrobium</taxon>
    </lineage>
</organism>
<keyword evidence="1" id="KW-1133">Transmembrane helix</keyword>
<dbReference type="KEGG" id="emi:Emin_0890"/>
<keyword evidence="1" id="KW-0472">Membrane</keyword>
<dbReference type="OrthoDB" id="9864716at2"/>
<reference evidence="2 3" key="1">
    <citation type="journal article" date="2009" name="Appl. Environ. Microbiol.">
        <title>Genomic analysis of 'Elusimicrobium minutum,' the first cultivated representative of the phylum 'Elusimicrobia' (formerly termite group 1).</title>
        <authorList>
            <person name="Herlemann D.P.R."/>
            <person name="Geissinger O."/>
            <person name="Ikeda-Ohtsubo W."/>
            <person name="Kunin V."/>
            <person name="Sun H."/>
            <person name="Lapidus A."/>
            <person name="Hugenholtz P."/>
            <person name="Brune A."/>
        </authorList>
    </citation>
    <scope>NUCLEOTIDE SEQUENCE [LARGE SCALE GENOMIC DNA]</scope>
    <source>
        <strain evidence="2 3">Pei191</strain>
    </source>
</reference>
<feature type="transmembrane region" description="Helical" evidence="1">
    <location>
        <begin position="6"/>
        <end position="24"/>
    </location>
</feature>
<dbReference type="EMBL" id="CP001055">
    <property type="protein sequence ID" value="ACC98445.1"/>
    <property type="molecule type" value="Genomic_DNA"/>
</dbReference>
<dbReference type="STRING" id="445932.Emin_0890"/>
<evidence type="ECO:0000313" key="2">
    <source>
        <dbReference type="EMBL" id="ACC98445.1"/>
    </source>
</evidence>
<keyword evidence="1" id="KW-0812">Transmembrane</keyword>
<dbReference type="HOGENOM" id="CLU_1793435_0_0_0"/>